<dbReference type="Pfam" id="PF00781">
    <property type="entry name" value="DAGK_cat"/>
    <property type="match status" value="1"/>
</dbReference>
<reference evidence="3" key="1">
    <citation type="submission" date="2017-03" db="EMBL/GenBank/DDBJ databases">
        <authorList>
            <person name="Sharma R."/>
            <person name="Thines M."/>
        </authorList>
    </citation>
    <scope>NUCLEOTIDE SEQUENCE [LARGE SCALE GENOMIC DNA]</scope>
</reference>
<evidence type="ECO:0000259" key="1">
    <source>
        <dbReference type="PROSITE" id="PS50146"/>
    </source>
</evidence>
<dbReference type="GO" id="GO:0046512">
    <property type="term" value="P:sphingosine biosynthetic process"/>
    <property type="evidence" value="ECO:0007669"/>
    <property type="project" value="TreeGrafter"/>
</dbReference>
<organism evidence="2 3">
    <name type="scientific">Lasallia pustulata</name>
    <dbReference type="NCBI Taxonomy" id="136370"/>
    <lineage>
        <taxon>Eukaryota</taxon>
        <taxon>Fungi</taxon>
        <taxon>Dikarya</taxon>
        <taxon>Ascomycota</taxon>
        <taxon>Pezizomycotina</taxon>
        <taxon>Lecanoromycetes</taxon>
        <taxon>OSLEUM clade</taxon>
        <taxon>Umbilicariomycetidae</taxon>
        <taxon>Umbilicariales</taxon>
        <taxon>Umbilicariaceae</taxon>
        <taxon>Lasallia</taxon>
    </lineage>
</organism>
<feature type="domain" description="DAGKc" evidence="1">
    <location>
        <begin position="112"/>
        <end position="261"/>
    </location>
</feature>
<sequence>MQDSSTGSIEAWVDDVEFRYDKTEIVNSRSTALRIRYLAPQREIYSRDVIAVVKGAETGLRDCAVYRIMCIETKGEGYGLKQVRVTDPPRGWLDDFLIPAIPAHLSIPKGEGGLPNIHVIVSTKSGLCKAKIFCDEIVRPVFSACGLKHDEDYMVHETESVHSVTEFARTLLLPRANKGQRQTVLLLSGDGAVVDIVNVLLSSSHSDAYVNPVIGLVVMGTGNALAHSTGLTNDDTMGFASFLRKTPHSLPTFTARFSAGSVFVVDEGRGTEPIPQPEGSEAGVVSGAVVCSWALHAALVADSDTSEFRKHGSDRFLMAAKGLLSPSDGSQPHRFTGKITLLKKDENGKEVRTPLDRQEHMYILATLVSNLEQTLTISPSARPLDGQLRLVHFVPVSGDEVLRIMDLAYHGGAHIKEDVVGYEDIDGLRIDFDEPDEHWRRVCVDGKIIRVGEAGWMEVRREERDVLDIVANLGL</sequence>
<dbReference type="AlphaFoldDB" id="A0A1W5CYA7"/>
<proteinExistence type="predicted"/>
<dbReference type="GO" id="GO:0016020">
    <property type="term" value="C:membrane"/>
    <property type="evidence" value="ECO:0007669"/>
    <property type="project" value="TreeGrafter"/>
</dbReference>
<evidence type="ECO:0000313" key="2">
    <source>
        <dbReference type="EMBL" id="SLM35857.1"/>
    </source>
</evidence>
<dbReference type="GO" id="GO:0001727">
    <property type="term" value="F:lipid kinase activity"/>
    <property type="evidence" value="ECO:0007669"/>
    <property type="project" value="TreeGrafter"/>
</dbReference>
<keyword evidence="2" id="KW-0418">Kinase</keyword>
<dbReference type="PANTHER" id="PTHR12358">
    <property type="entry name" value="SPHINGOSINE KINASE"/>
    <property type="match status" value="1"/>
</dbReference>
<dbReference type="Gene3D" id="2.60.200.40">
    <property type="match status" value="1"/>
</dbReference>
<dbReference type="Proteomes" id="UP000192927">
    <property type="component" value="Unassembled WGS sequence"/>
</dbReference>
<keyword evidence="2" id="KW-0808">Transferase</keyword>
<dbReference type="InterPro" id="IPR016064">
    <property type="entry name" value="NAD/diacylglycerol_kinase_sf"/>
</dbReference>
<accession>A0A1W5CYA7</accession>
<dbReference type="PROSITE" id="PS50146">
    <property type="entry name" value="DAGK"/>
    <property type="match status" value="1"/>
</dbReference>
<protein>
    <submittedName>
        <fullName evidence="2">Diacylglycerol kinase, catalytic domain</fullName>
    </submittedName>
</protein>
<dbReference type="Gene3D" id="3.40.50.10330">
    <property type="entry name" value="Probable inorganic polyphosphate/atp-NAD kinase, domain 1"/>
    <property type="match status" value="1"/>
</dbReference>
<dbReference type="InterPro" id="IPR017438">
    <property type="entry name" value="ATP-NAD_kinase_N"/>
</dbReference>
<dbReference type="EMBL" id="FWEW01000830">
    <property type="protein sequence ID" value="SLM35857.1"/>
    <property type="molecule type" value="Genomic_DNA"/>
</dbReference>
<keyword evidence="3" id="KW-1185">Reference proteome</keyword>
<evidence type="ECO:0000313" key="3">
    <source>
        <dbReference type="Proteomes" id="UP000192927"/>
    </source>
</evidence>
<dbReference type="InterPro" id="IPR001206">
    <property type="entry name" value="Diacylglycerol_kinase_cat_dom"/>
</dbReference>
<dbReference type="PANTHER" id="PTHR12358:SF108">
    <property type="entry name" value="DAGKC DOMAIN-CONTAINING PROTEIN"/>
    <property type="match status" value="1"/>
</dbReference>
<name>A0A1W5CYA7_9LECA</name>
<dbReference type="SUPFAM" id="SSF111331">
    <property type="entry name" value="NAD kinase/diacylglycerol kinase-like"/>
    <property type="match status" value="1"/>
</dbReference>
<dbReference type="GO" id="GO:0005737">
    <property type="term" value="C:cytoplasm"/>
    <property type="evidence" value="ECO:0007669"/>
    <property type="project" value="TreeGrafter"/>
</dbReference>
<dbReference type="InterPro" id="IPR050187">
    <property type="entry name" value="Lipid_Phosphate_FormReg"/>
</dbReference>